<feature type="binding site" evidence="9">
    <location>
        <position position="365"/>
    </location>
    <ligand>
        <name>beta-nicotinamide D-ribonucleotide</name>
        <dbReference type="ChEBI" id="CHEBI:14649"/>
    </ligand>
</feature>
<dbReference type="AlphaFoldDB" id="A0A0M6XXE3"/>
<feature type="domain" description="Nicotinamide phosphoribosyltransferase N-terminal" evidence="12">
    <location>
        <begin position="5"/>
        <end position="97"/>
    </location>
</feature>
<dbReference type="RefSeq" id="WP_055653539.1">
    <property type="nucleotide sequence ID" value="NZ_CXST01000001.1"/>
</dbReference>
<keyword evidence="2" id="KW-0662">Pyridine nucleotide biosynthesis</keyword>
<dbReference type="InterPro" id="IPR036068">
    <property type="entry name" value="Nicotinate_pribotase-like_C"/>
</dbReference>
<evidence type="ECO:0000313" key="14">
    <source>
        <dbReference type="Proteomes" id="UP000048926"/>
    </source>
</evidence>
<dbReference type="InterPro" id="IPR041525">
    <property type="entry name" value="N/Namide_PRibTrfase"/>
</dbReference>
<reference evidence="14" key="1">
    <citation type="submission" date="2015-07" db="EMBL/GenBank/DDBJ databases">
        <authorList>
            <person name="Rodrigo-Torres Lidia"/>
            <person name="Arahal R.David."/>
        </authorList>
    </citation>
    <scope>NUCLEOTIDE SEQUENCE [LARGE SCALE GENOMIC DNA]</scope>
    <source>
        <strain evidence="14">CECT 4801</strain>
    </source>
</reference>
<dbReference type="InterPro" id="IPR013785">
    <property type="entry name" value="Aldolase_TIM"/>
</dbReference>
<feature type="binding site" evidence="9">
    <location>
        <position position="202"/>
    </location>
    <ligand>
        <name>beta-nicotinamide D-ribonucleotide</name>
        <dbReference type="ChEBI" id="CHEBI:14649"/>
    </ligand>
</feature>
<keyword evidence="14" id="KW-1185">Reference proteome</keyword>
<evidence type="ECO:0000256" key="9">
    <source>
        <dbReference type="PIRSR" id="PIRSR005943-1"/>
    </source>
</evidence>
<evidence type="ECO:0000259" key="12">
    <source>
        <dbReference type="Pfam" id="PF18127"/>
    </source>
</evidence>
<dbReference type="GO" id="GO:0047280">
    <property type="term" value="F:nicotinamide phosphoribosyltransferase activity"/>
    <property type="evidence" value="ECO:0007669"/>
    <property type="project" value="UniProtKB-EC"/>
</dbReference>
<accession>A0A0M6XXE3</accession>
<dbReference type="GO" id="GO:0009435">
    <property type="term" value="P:NAD+ biosynthetic process"/>
    <property type="evidence" value="ECO:0007669"/>
    <property type="project" value="InterPro"/>
</dbReference>
<evidence type="ECO:0000256" key="8">
    <source>
        <dbReference type="ARBA" id="ARBA00047835"/>
    </source>
</evidence>
<dbReference type="NCBIfam" id="NF006629">
    <property type="entry name" value="PRK09198.1"/>
    <property type="match status" value="1"/>
</dbReference>
<feature type="binding site" evidence="9">
    <location>
        <position position="292"/>
    </location>
    <ligand>
        <name>diphosphate</name>
        <dbReference type="ChEBI" id="CHEBI:33019"/>
    </ligand>
</feature>
<evidence type="ECO:0000256" key="6">
    <source>
        <dbReference type="ARBA" id="ARBA00035024"/>
    </source>
</evidence>
<sequence>MTNPLLATDSYKQSHFKQYPPEARRISAYLEARPNPFSDSVLFFGLQTYLKDVLLKPITASDIAAADRICAAHGVPFNREGWEQILTDHGGLFPLEIKALPEGTLAPSGVPLVQVENTDERMPWLTTWVETALLRSVWYPSTVATLSFKCKEILYRGLLDTSDDPDSQIPFKLHDFGARGVSSAESAALGGMAHLVNFAGTDTMEALEAAMTWYGADVAGFSIPAAEHSTMTSWGREREVDAYRNMLVQFGRPNAPVAVVSDSYDLGNAVENLWCGRLKDEVLKSGATVVIRPDSGDPVEMPLKVMETLWQHYGGSENSKGARVLHPSVRVIQGDGMKLDTIRQLVEELVRRNWSVDNIAVGMGGGLLQQVNRDTMRFAMKANAMKTADGTWHDVSKNPATDPGKASKAGRQATVLENGVLSAVRLEAVGGRTDQLQTVYRNGVLVKDWTFEEVRALARKHLLERVAS</sequence>
<dbReference type="PANTHER" id="PTHR43816:SF1">
    <property type="entry name" value="NICOTINAMIDE PHOSPHORIBOSYLTRANSFERASE"/>
    <property type="match status" value="1"/>
</dbReference>
<comment type="catalytic activity">
    <reaction evidence="8">
        <text>beta-nicotinamide D-ribonucleotide + diphosphate = 5-phospho-alpha-D-ribose 1-diphosphate + nicotinamide + H(+)</text>
        <dbReference type="Rhea" id="RHEA:16149"/>
        <dbReference type="ChEBI" id="CHEBI:14649"/>
        <dbReference type="ChEBI" id="CHEBI:15378"/>
        <dbReference type="ChEBI" id="CHEBI:17154"/>
        <dbReference type="ChEBI" id="CHEBI:33019"/>
        <dbReference type="ChEBI" id="CHEBI:58017"/>
        <dbReference type="EC" id="2.4.2.12"/>
    </reaction>
    <physiologicalReaction direction="right-to-left" evidence="8">
        <dbReference type="Rhea" id="RHEA:16151"/>
    </physiologicalReaction>
</comment>
<comment type="similarity">
    <text evidence="1">Belongs to the NAPRTase family.</text>
</comment>
<dbReference type="Pfam" id="PF04095">
    <property type="entry name" value="NAPRTase"/>
    <property type="match status" value="1"/>
</dbReference>
<evidence type="ECO:0000256" key="1">
    <source>
        <dbReference type="ARBA" id="ARBA00010897"/>
    </source>
</evidence>
<feature type="binding site" evidence="9">
    <location>
        <position position="228"/>
    </location>
    <ligand>
        <name>diphosphate</name>
        <dbReference type="ChEBI" id="CHEBI:33019"/>
    </ligand>
</feature>
<dbReference type="EMBL" id="CXST01000001">
    <property type="protein sequence ID" value="CTQ41688.1"/>
    <property type="molecule type" value="Genomic_DNA"/>
</dbReference>
<gene>
    <name evidence="13" type="ORF">LAL4801_00107</name>
</gene>
<organism evidence="13 14">
    <name type="scientific">Roseibium aggregatum</name>
    <dbReference type="NCBI Taxonomy" id="187304"/>
    <lineage>
        <taxon>Bacteria</taxon>
        <taxon>Pseudomonadati</taxon>
        <taxon>Pseudomonadota</taxon>
        <taxon>Alphaproteobacteria</taxon>
        <taxon>Hyphomicrobiales</taxon>
        <taxon>Stappiaceae</taxon>
        <taxon>Roseibium</taxon>
    </lineage>
</organism>
<dbReference type="PIRSF" id="PIRSF005943">
    <property type="entry name" value="NMPRT"/>
    <property type="match status" value="1"/>
</dbReference>
<dbReference type="OrthoDB" id="394882at2"/>
<keyword evidence="4 13" id="KW-0808">Transferase</keyword>
<protein>
    <recommendedName>
        <fullName evidence="7">Nicotinamide phosphoribosyltransferase</fullName>
        <ecNumber evidence="6">2.4.2.12</ecNumber>
    </recommendedName>
</protein>
<feature type="binding site" evidence="9">
    <location>
        <position position="179"/>
    </location>
    <ligand>
        <name>diphosphate</name>
        <dbReference type="ChEBI" id="CHEBI:33019"/>
    </ligand>
</feature>
<dbReference type="SUPFAM" id="SSF51690">
    <property type="entry name" value="Nicotinate/Quinolinate PRTase C-terminal domain-like"/>
    <property type="match status" value="1"/>
</dbReference>
<feature type="binding site" evidence="9">
    <location>
        <position position="373"/>
    </location>
    <ligand>
        <name>beta-nicotinamide D-ribonucleotide</name>
        <dbReference type="ChEBI" id="CHEBI:14649"/>
    </ligand>
</feature>
<feature type="binding site" evidence="9">
    <location>
        <begin position="334"/>
        <end position="335"/>
    </location>
    <ligand>
        <name>beta-nicotinamide D-ribonucleotide</name>
        <dbReference type="ChEBI" id="CHEBI:14649"/>
    </ligand>
</feature>
<dbReference type="InterPro" id="IPR016471">
    <property type="entry name" value="Nicotinamide_PRibTrfase"/>
</dbReference>
<dbReference type="InterPro" id="IPR041529">
    <property type="entry name" value="DUF5598"/>
</dbReference>
<dbReference type="Pfam" id="PF18127">
    <property type="entry name" value="NAMPT_N"/>
    <property type="match status" value="1"/>
</dbReference>
<dbReference type="CDD" id="cd01569">
    <property type="entry name" value="PBEF_like"/>
    <property type="match status" value="1"/>
</dbReference>
<dbReference type="PANTHER" id="PTHR43816">
    <property type="entry name" value="NICOTINAMIDE PHOSPHORIBOSYLTRANSFERASE"/>
    <property type="match status" value="1"/>
</dbReference>
<dbReference type="STRING" id="187304.B0E33_01090"/>
<dbReference type="EC" id="2.4.2.12" evidence="6"/>
<feature type="binding site" evidence="9">
    <location>
        <begin position="292"/>
        <end position="294"/>
    </location>
    <ligand>
        <name>beta-nicotinamide D-ribonucleotide</name>
        <dbReference type="ChEBI" id="CHEBI:14649"/>
    </ligand>
</feature>
<evidence type="ECO:0000256" key="10">
    <source>
        <dbReference type="SAM" id="MobiDB-lite"/>
    </source>
</evidence>
<evidence type="ECO:0000256" key="7">
    <source>
        <dbReference type="ARBA" id="ARBA00035036"/>
    </source>
</evidence>
<evidence type="ECO:0000313" key="13">
    <source>
        <dbReference type="EMBL" id="CTQ41688.1"/>
    </source>
</evidence>
<evidence type="ECO:0000256" key="4">
    <source>
        <dbReference type="ARBA" id="ARBA00022679"/>
    </source>
</evidence>
<evidence type="ECO:0000256" key="2">
    <source>
        <dbReference type="ARBA" id="ARBA00022642"/>
    </source>
</evidence>
<evidence type="ECO:0000256" key="5">
    <source>
        <dbReference type="ARBA" id="ARBA00035007"/>
    </source>
</evidence>
<name>A0A0M6XXE3_9HYPH</name>
<feature type="region of interest" description="Disordered" evidence="10">
    <location>
        <begin position="391"/>
        <end position="411"/>
    </location>
</feature>
<dbReference type="Proteomes" id="UP000048926">
    <property type="component" value="Unassembled WGS sequence"/>
</dbReference>
<comment type="pathway">
    <text evidence="5">Cofactor biosynthesis; NAD(+) biosynthesis; nicotinamide D-ribonucleotide from 5-phospho-alpha-D-ribose 1-diphosphate and nicotinamide: step 1/1.</text>
</comment>
<evidence type="ECO:0000256" key="3">
    <source>
        <dbReference type="ARBA" id="ARBA00022676"/>
    </source>
</evidence>
<proteinExistence type="inferred from homology"/>
<dbReference type="Gene3D" id="3.20.20.70">
    <property type="entry name" value="Aldolase class I"/>
    <property type="match status" value="1"/>
</dbReference>
<keyword evidence="3 13" id="KW-0328">Glycosyltransferase</keyword>
<evidence type="ECO:0000259" key="11">
    <source>
        <dbReference type="Pfam" id="PF04095"/>
    </source>
</evidence>
<feature type="domain" description="Nicotinate/nicotinamide phosphoribosyltransferase" evidence="11">
    <location>
        <begin position="171"/>
        <end position="420"/>
    </location>
</feature>